<dbReference type="PANTHER" id="PTHR46623">
    <property type="entry name" value="CARBOXYMETHYLENEBUTENOLIDASE-RELATED"/>
    <property type="match status" value="1"/>
</dbReference>
<dbReference type="SUPFAM" id="SSF53474">
    <property type="entry name" value="alpha/beta-Hydrolases"/>
    <property type="match status" value="1"/>
</dbReference>
<feature type="domain" description="Dienelactone hydrolase" evidence="1">
    <location>
        <begin position="98"/>
        <end position="300"/>
    </location>
</feature>
<dbReference type="InterPro" id="IPR051049">
    <property type="entry name" value="Dienelactone_hydrolase-like"/>
</dbReference>
<dbReference type="Proteomes" id="UP000182409">
    <property type="component" value="Unassembled WGS sequence"/>
</dbReference>
<dbReference type="OrthoDB" id="9771666at2"/>
<evidence type="ECO:0000259" key="1">
    <source>
        <dbReference type="Pfam" id="PF01738"/>
    </source>
</evidence>
<proteinExistence type="predicted"/>
<dbReference type="EMBL" id="FNSD01000001">
    <property type="protein sequence ID" value="SEC28277.1"/>
    <property type="molecule type" value="Genomic_DNA"/>
</dbReference>
<name>A0A1H4R8V9_9BACT</name>
<sequence>MNSERPKLPIEAVELYNEFIHGGMSRRAFITRVQGLAVAGLGATAVIEALMPNYALGQQVSKTDDRIKTSYETIPSPKGNGTIKGYFVRPVSADSRNEKPSKLPGILVVHENRGLNPHIEDIARRMALSNFMAFAPDGLTSQGGFPGDDYKGGLLFNKIDKAKMFEDMVAAAEWLKARADCTGKIGVTGFCYGGSVSNNLAARMGADLAAAVPFYGGVPPDAEIPKIKAAVLVQHGELDKNTAATWPGYDKALTAAGVPHEGYIYPGAVHGFNCDATPERYNKAAADLAWGRTIDWFNKYTRA</sequence>
<dbReference type="InterPro" id="IPR002925">
    <property type="entry name" value="Dienelactn_hydro"/>
</dbReference>
<dbReference type="PANTHER" id="PTHR46623:SF6">
    <property type="entry name" value="ALPHA_BETA-HYDROLASES SUPERFAMILY PROTEIN"/>
    <property type="match status" value="1"/>
</dbReference>
<dbReference type="Gene3D" id="3.40.50.1820">
    <property type="entry name" value="alpha/beta hydrolase"/>
    <property type="match status" value="1"/>
</dbReference>
<dbReference type="Pfam" id="PF01738">
    <property type="entry name" value="DLH"/>
    <property type="match status" value="1"/>
</dbReference>
<dbReference type="GO" id="GO:0016787">
    <property type="term" value="F:hydrolase activity"/>
    <property type="evidence" value="ECO:0007669"/>
    <property type="project" value="InterPro"/>
</dbReference>
<protein>
    <submittedName>
        <fullName evidence="2">Carboxymethylenebutenolidase</fullName>
    </submittedName>
</protein>
<dbReference type="RefSeq" id="WP_074654833.1">
    <property type="nucleotide sequence ID" value="NZ_FNSD01000001.1"/>
</dbReference>
<evidence type="ECO:0000313" key="3">
    <source>
        <dbReference type="Proteomes" id="UP000182409"/>
    </source>
</evidence>
<organism evidence="2 3">
    <name type="scientific">Terriglobus roseus</name>
    <dbReference type="NCBI Taxonomy" id="392734"/>
    <lineage>
        <taxon>Bacteria</taxon>
        <taxon>Pseudomonadati</taxon>
        <taxon>Acidobacteriota</taxon>
        <taxon>Terriglobia</taxon>
        <taxon>Terriglobales</taxon>
        <taxon>Acidobacteriaceae</taxon>
        <taxon>Terriglobus</taxon>
    </lineage>
</organism>
<reference evidence="2 3" key="1">
    <citation type="submission" date="2016-10" db="EMBL/GenBank/DDBJ databases">
        <authorList>
            <person name="de Groot N.N."/>
        </authorList>
    </citation>
    <scope>NUCLEOTIDE SEQUENCE [LARGE SCALE GENOMIC DNA]</scope>
    <source>
        <strain evidence="2 3">AB35.6</strain>
    </source>
</reference>
<dbReference type="AlphaFoldDB" id="A0A1H4R8V9"/>
<accession>A0A1H4R8V9</accession>
<gene>
    <name evidence="2" type="ORF">SAMN05443244_3085</name>
</gene>
<dbReference type="InterPro" id="IPR029058">
    <property type="entry name" value="AB_hydrolase_fold"/>
</dbReference>
<evidence type="ECO:0000313" key="2">
    <source>
        <dbReference type="EMBL" id="SEC28277.1"/>
    </source>
</evidence>